<dbReference type="SUPFAM" id="SSF69047">
    <property type="entry name" value="Hypothetical protein YjbJ"/>
    <property type="match status" value="1"/>
</dbReference>
<dbReference type="AlphaFoldDB" id="A0A5J5ETM8"/>
<dbReference type="EMBL" id="VXIS01000130">
    <property type="protein sequence ID" value="KAA8902606.1"/>
    <property type="molecule type" value="Genomic_DNA"/>
</dbReference>
<sequence length="178" mass="18400">MSGSNNNQQPSTLKSYMDSATATVQNAVGSLTGNPVDKQAAAEKHISAENEREASHAGASLGPLNVSASGVTVDNEDRTQGKKDQFIGSGKEFVGNALGNDSLVNEGREQNREGQGLEAAGQLKDYVGGATDRVTGAVGSAVASLTGNPQAKDAYQTQHDQGKTNVRGVEAEVQKQQA</sequence>
<evidence type="ECO:0000313" key="2">
    <source>
        <dbReference type="EMBL" id="KAA8902606.1"/>
    </source>
</evidence>
<feature type="compositionally biased region" description="Polar residues" evidence="1">
    <location>
        <begin position="145"/>
        <end position="159"/>
    </location>
</feature>
<organism evidence="2 3">
    <name type="scientific">Sphaerosporella brunnea</name>
    <dbReference type="NCBI Taxonomy" id="1250544"/>
    <lineage>
        <taxon>Eukaryota</taxon>
        <taxon>Fungi</taxon>
        <taxon>Dikarya</taxon>
        <taxon>Ascomycota</taxon>
        <taxon>Pezizomycotina</taxon>
        <taxon>Pezizomycetes</taxon>
        <taxon>Pezizales</taxon>
        <taxon>Pyronemataceae</taxon>
        <taxon>Sphaerosporella</taxon>
    </lineage>
</organism>
<evidence type="ECO:0000313" key="3">
    <source>
        <dbReference type="Proteomes" id="UP000326924"/>
    </source>
</evidence>
<gene>
    <name evidence="2" type="ORF">FN846DRAFT_955376</name>
</gene>
<feature type="compositionally biased region" description="Basic and acidic residues" evidence="1">
    <location>
        <begin position="75"/>
        <end position="85"/>
    </location>
</feature>
<feature type="region of interest" description="Disordered" evidence="1">
    <location>
        <begin position="145"/>
        <end position="178"/>
    </location>
</feature>
<reference evidence="2 3" key="1">
    <citation type="submission" date="2019-09" db="EMBL/GenBank/DDBJ databases">
        <title>Draft genome of the ectomycorrhizal ascomycete Sphaerosporella brunnea.</title>
        <authorList>
            <consortium name="DOE Joint Genome Institute"/>
            <person name="Benucci G.M."/>
            <person name="Marozzi G."/>
            <person name="Antonielli L."/>
            <person name="Sanchez S."/>
            <person name="Marco P."/>
            <person name="Wang X."/>
            <person name="Falini L.B."/>
            <person name="Barry K."/>
            <person name="Haridas S."/>
            <person name="Lipzen A."/>
            <person name="Labutti K."/>
            <person name="Grigoriev I.V."/>
            <person name="Murat C."/>
            <person name="Martin F."/>
            <person name="Albertini E."/>
            <person name="Donnini D."/>
            <person name="Bonito G."/>
        </authorList>
    </citation>
    <scope>NUCLEOTIDE SEQUENCE [LARGE SCALE GENOMIC DNA]</scope>
    <source>
        <strain evidence="2 3">Sb_GMNB300</strain>
    </source>
</reference>
<dbReference type="InParanoid" id="A0A5J5ETM8"/>
<keyword evidence="3" id="KW-1185">Reference proteome</keyword>
<evidence type="ECO:0000256" key="1">
    <source>
        <dbReference type="SAM" id="MobiDB-lite"/>
    </source>
</evidence>
<feature type="compositionally biased region" description="Basic and acidic residues" evidence="1">
    <location>
        <begin position="40"/>
        <end position="55"/>
    </location>
</feature>
<dbReference type="PANTHER" id="PTHR40460:SF1">
    <property type="entry name" value="CSBD-LIKE DOMAIN-CONTAINING PROTEIN"/>
    <property type="match status" value="1"/>
</dbReference>
<feature type="compositionally biased region" description="Basic and acidic residues" evidence="1">
    <location>
        <begin position="169"/>
        <end position="178"/>
    </location>
</feature>
<proteinExistence type="predicted"/>
<dbReference type="PANTHER" id="PTHR40460">
    <property type="entry name" value="CHROMOSOME 1, WHOLE GENOME SHOTGUN SEQUENCE"/>
    <property type="match status" value="1"/>
</dbReference>
<feature type="region of interest" description="Disordered" evidence="1">
    <location>
        <begin position="27"/>
        <end position="88"/>
    </location>
</feature>
<dbReference type="Proteomes" id="UP000326924">
    <property type="component" value="Unassembled WGS sequence"/>
</dbReference>
<evidence type="ECO:0008006" key="4">
    <source>
        <dbReference type="Google" id="ProtNLM"/>
    </source>
</evidence>
<dbReference type="OrthoDB" id="5309565at2759"/>
<name>A0A5J5ETM8_9PEZI</name>
<protein>
    <recommendedName>
        <fullName evidence="4">CsbD-like domain-containing protein</fullName>
    </recommendedName>
</protein>
<comment type="caution">
    <text evidence="2">The sequence shown here is derived from an EMBL/GenBank/DDBJ whole genome shotgun (WGS) entry which is preliminary data.</text>
</comment>
<accession>A0A5J5ETM8</accession>
<dbReference type="InterPro" id="IPR036629">
    <property type="entry name" value="YjbJ_sf"/>
</dbReference>